<reference evidence="7" key="1">
    <citation type="submission" date="2020-09" db="EMBL/GenBank/DDBJ databases">
        <authorList>
            <person name="Yoon J.-W."/>
        </authorList>
    </citation>
    <scope>NUCLEOTIDE SEQUENCE</scope>
    <source>
        <strain evidence="7">KMU-158</strain>
    </source>
</reference>
<comment type="similarity">
    <text evidence="5">Belongs to the TDD superfamily. DTWD2 family.</text>
</comment>
<gene>
    <name evidence="7" type="ORF">IB286_10465</name>
</gene>
<dbReference type="Proteomes" id="UP000610558">
    <property type="component" value="Unassembled WGS sequence"/>
</dbReference>
<dbReference type="SMART" id="SM01144">
    <property type="entry name" value="DTW"/>
    <property type="match status" value="1"/>
</dbReference>
<evidence type="ECO:0000313" key="7">
    <source>
        <dbReference type="EMBL" id="MBD2859428.1"/>
    </source>
</evidence>
<dbReference type="InterPro" id="IPR005636">
    <property type="entry name" value="DTW"/>
</dbReference>
<dbReference type="PANTHER" id="PTHR21392">
    <property type="entry name" value="TRNA-URIDINE AMINOCARBOXYPROPYLTRANSFERASE 2"/>
    <property type="match status" value="1"/>
</dbReference>
<dbReference type="PANTHER" id="PTHR21392:SF0">
    <property type="entry name" value="TRNA-URIDINE AMINOCARBOXYPROPYLTRANSFERASE 2"/>
    <property type="match status" value="1"/>
</dbReference>
<dbReference type="RefSeq" id="WP_190765265.1">
    <property type="nucleotide sequence ID" value="NZ_JACXLD010000005.1"/>
</dbReference>
<keyword evidence="2" id="KW-0808">Transferase</keyword>
<organism evidence="7 8">
    <name type="scientific">Spongiibacter pelagi</name>
    <dbReference type="NCBI Taxonomy" id="2760804"/>
    <lineage>
        <taxon>Bacteria</taxon>
        <taxon>Pseudomonadati</taxon>
        <taxon>Pseudomonadota</taxon>
        <taxon>Gammaproteobacteria</taxon>
        <taxon>Cellvibrionales</taxon>
        <taxon>Spongiibacteraceae</taxon>
        <taxon>Spongiibacter</taxon>
    </lineage>
</organism>
<name>A0A927GWS8_9GAMM</name>
<evidence type="ECO:0000259" key="6">
    <source>
        <dbReference type="SMART" id="SM01144"/>
    </source>
</evidence>
<evidence type="ECO:0000256" key="3">
    <source>
        <dbReference type="ARBA" id="ARBA00022691"/>
    </source>
</evidence>
<proteinExistence type="inferred from homology"/>
<sequence length="200" mass="22355">MSSRPTCSECLRPATTCLCGAIVQRRSAYQLIILQHPKEARHALSTAPLLARSIIGSQLLVGETFDPCEILGADWQQTSVLLYPGERVIEAEKAQTLALKNLIVLDGTWRKTAKLIHMNPWLTQLPCLALQPATPSRYRIRKSPRADGLSTIEATAQALNALHNSEDFDAILGVFDKMIEHQISAMGEETFKRNYESKWR</sequence>
<protein>
    <recommendedName>
        <fullName evidence="1">tRNA-uridine aminocarboxypropyltransferase</fullName>
        <ecNumber evidence="1">2.5.1.25</ecNumber>
    </recommendedName>
</protein>
<dbReference type="GO" id="GO:0016432">
    <property type="term" value="F:tRNA-uridine aminocarboxypropyltransferase activity"/>
    <property type="evidence" value="ECO:0007669"/>
    <property type="project" value="UniProtKB-EC"/>
</dbReference>
<dbReference type="Pfam" id="PF03942">
    <property type="entry name" value="DTW"/>
    <property type="match status" value="1"/>
</dbReference>
<evidence type="ECO:0000256" key="4">
    <source>
        <dbReference type="ARBA" id="ARBA00022694"/>
    </source>
</evidence>
<comment type="caution">
    <text evidence="7">The sequence shown here is derived from an EMBL/GenBank/DDBJ whole genome shotgun (WGS) entry which is preliminary data.</text>
</comment>
<dbReference type="GO" id="GO:0008033">
    <property type="term" value="P:tRNA processing"/>
    <property type="evidence" value="ECO:0007669"/>
    <property type="project" value="UniProtKB-KW"/>
</dbReference>
<evidence type="ECO:0000256" key="1">
    <source>
        <dbReference type="ARBA" id="ARBA00012386"/>
    </source>
</evidence>
<keyword evidence="4" id="KW-0819">tRNA processing</keyword>
<dbReference type="InterPro" id="IPR039262">
    <property type="entry name" value="DTWD2/TAPT"/>
</dbReference>
<accession>A0A927GWS8</accession>
<keyword evidence="8" id="KW-1185">Reference proteome</keyword>
<feature type="domain" description="DTW" evidence="6">
    <location>
        <begin position="3"/>
        <end position="187"/>
    </location>
</feature>
<evidence type="ECO:0000313" key="8">
    <source>
        <dbReference type="Proteomes" id="UP000610558"/>
    </source>
</evidence>
<keyword evidence="3" id="KW-0949">S-adenosyl-L-methionine</keyword>
<dbReference type="EMBL" id="JACXLD010000005">
    <property type="protein sequence ID" value="MBD2859428.1"/>
    <property type="molecule type" value="Genomic_DNA"/>
</dbReference>
<dbReference type="EC" id="2.5.1.25" evidence="1"/>
<evidence type="ECO:0000256" key="5">
    <source>
        <dbReference type="ARBA" id="ARBA00034489"/>
    </source>
</evidence>
<evidence type="ECO:0000256" key="2">
    <source>
        <dbReference type="ARBA" id="ARBA00022679"/>
    </source>
</evidence>
<dbReference type="AlphaFoldDB" id="A0A927GWS8"/>